<gene>
    <name evidence="4" type="ORF">CONPUDRAFT_145910</name>
</gene>
<keyword evidence="2" id="KW-0732">Signal</keyword>
<feature type="signal peptide" evidence="2">
    <location>
        <begin position="1"/>
        <end position="23"/>
    </location>
</feature>
<evidence type="ECO:0000313" key="4">
    <source>
        <dbReference type="EMBL" id="EIW77651.1"/>
    </source>
</evidence>
<reference evidence="5" key="1">
    <citation type="journal article" date="2012" name="Science">
        <title>The Paleozoic origin of enzymatic lignin decomposition reconstructed from 31 fungal genomes.</title>
        <authorList>
            <person name="Floudas D."/>
            <person name="Binder M."/>
            <person name="Riley R."/>
            <person name="Barry K."/>
            <person name="Blanchette R.A."/>
            <person name="Henrissat B."/>
            <person name="Martinez A.T."/>
            <person name="Otillar R."/>
            <person name="Spatafora J.W."/>
            <person name="Yadav J.S."/>
            <person name="Aerts A."/>
            <person name="Benoit I."/>
            <person name="Boyd A."/>
            <person name="Carlson A."/>
            <person name="Copeland A."/>
            <person name="Coutinho P.M."/>
            <person name="de Vries R.P."/>
            <person name="Ferreira P."/>
            <person name="Findley K."/>
            <person name="Foster B."/>
            <person name="Gaskell J."/>
            <person name="Glotzer D."/>
            <person name="Gorecki P."/>
            <person name="Heitman J."/>
            <person name="Hesse C."/>
            <person name="Hori C."/>
            <person name="Igarashi K."/>
            <person name="Jurgens J.A."/>
            <person name="Kallen N."/>
            <person name="Kersten P."/>
            <person name="Kohler A."/>
            <person name="Kuees U."/>
            <person name="Kumar T.K.A."/>
            <person name="Kuo A."/>
            <person name="LaButti K."/>
            <person name="Larrondo L.F."/>
            <person name="Lindquist E."/>
            <person name="Ling A."/>
            <person name="Lombard V."/>
            <person name="Lucas S."/>
            <person name="Lundell T."/>
            <person name="Martin R."/>
            <person name="McLaughlin D.J."/>
            <person name="Morgenstern I."/>
            <person name="Morin E."/>
            <person name="Murat C."/>
            <person name="Nagy L.G."/>
            <person name="Nolan M."/>
            <person name="Ohm R.A."/>
            <person name="Patyshakuliyeva A."/>
            <person name="Rokas A."/>
            <person name="Ruiz-Duenas F.J."/>
            <person name="Sabat G."/>
            <person name="Salamov A."/>
            <person name="Samejima M."/>
            <person name="Schmutz J."/>
            <person name="Slot J.C."/>
            <person name="St John F."/>
            <person name="Stenlid J."/>
            <person name="Sun H."/>
            <person name="Sun S."/>
            <person name="Syed K."/>
            <person name="Tsang A."/>
            <person name="Wiebenga A."/>
            <person name="Young D."/>
            <person name="Pisabarro A."/>
            <person name="Eastwood D.C."/>
            <person name="Martin F."/>
            <person name="Cullen D."/>
            <person name="Grigoriev I.V."/>
            <person name="Hibbett D.S."/>
        </authorList>
    </citation>
    <scope>NUCLEOTIDE SEQUENCE [LARGE SCALE GENOMIC DNA]</scope>
    <source>
        <strain evidence="5">RWD-64-598 SS2</strain>
    </source>
</reference>
<organism evidence="4 5">
    <name type="scientific">Coniophora puteana (strain RWD-64-598)</name>
    <name type="common">Brown rot fungus</name>
    <dbReference type="NCBI Taxonomy" id="741705"/>
    <lineage>
        <taxon>Eukaryota</taxon>
        <taxon>Fungi</taxon>
        <taxon>Dikarya</taxon>
        <taxon>Basidiomycota</taxon>
        <taxon>Agaricomycotina</taxon>
        <taxon>Agaricomycetes</taxon>
        <taxon>Agaricomycetidae</taxon>
        <taxon>Boletales</taxon>
        <taxon>Coniophorineae</taxon>
        <taxon>Coniophoraceae</taxon>
        <taxon>Coniophora</taxon>
    </lineage>
</organism>
<name>A0A5M3MGC3_CONPW</name>
<dbReference type="RefSeq" id="XP_007772034.1">
    <property type="nucleotide sequence ID" value="XM_007773844.1"/>
</dbReference>
<dbReference type="GeneID" id="19202135"/>
<keyword evidence="5" id="KW-1185">Reference proteome</keyword>
<evidence type="ECO:0000313" key="5">
    <source>
        <dbReference type="Proteomes" id="UP000053558"/>
    </source>
</evidence>
<feature type="region of interest" description="Disordered" evidence="1">
    <location>
        <begin position="291"/>
        <end position="314"/>
    </location>
</feature>
<accession>A0A5M3MGC3</accession>
<dbReference type="KEGG" id="cput:CONPUDRAFT_145910"/>
<dbReference type="EMBL" id="JH711583">
    <property type="protein sequence ID" value="EIW77651.1"/>
    <property type="molecule type" value="Genomic_DNA"/>
</dbReference>
<feature type="compositionally biased region" description="Basic and acidic residues" evidence="1">
    <location>
        <begin position="299"/>
        <end position="314"/>
    </location>
</feature>
<dbReference type="InterPro" id="IPR045340">
    <property type="entry name" value="DUF6533"/>
</dbReference>
<protein>
    <recommendedName>
        <fullName evidence="3">DUF6533 domain-containing protein</fullName>
    </recommendedName>
</protein>
<sequence>MPDRSMVINLLNQVLLLLKDATATCEIQVQSAQLFKWRDVSVSPSGIIQLEFSEMAIVVNDPGEIPWLLSNQISYYLWNTIPLPVSVIPTLLVYDYILCLDHEVELIWRHKLSWMSFAYTFLRYTGMIWAVSPIFTRGSMFQTKLTWLADRRKQLCTYKTILTTNVLSDITLEKYSCNALEIIMENLLNNAAVLVLQVVMEVQRVQEANLFFGDKQYSWLASSAQLPILPRTFLEAFALSNLYTFSTQLAPCLMGPWLILSLRKCHREKVRQESNNGGAIISSVAFAGQPTTMDESEGAGDRGSKKSLDWGKLG</sequence>
<dbReference type="AlphaFoldDB" id="A0A5M3MGC3"/>
<feature type="domain" description="DUF6533" evidence="3">
    <location>
        <begin position="90"/>
        <end position="128"/>
    </location>
</feature>
<evidence type="ECO:0000256" key="1">
    <source>
        <dbReference type="SAM" id="MobiDB-lite"/>
    </source>
</evidence>
<dbReference type="Pfam" id="PF20151">
    <property type="entry name" value="DUF6533"/>
    <property type="match status" value="1"/>
</dbReference>
<dbReference type="Proteomes" id="UP000053558">
    <property type="component" value="Unassembled WGS sequence"/>
</dbReference>
<feature type="chain" id="PRO_5024416481" description="DUF6533 domain-containing protein" evidence="2">
    <location>
        <begin position="24"/>
        <end position="314"/>
    </location>
</feature>
<comment type="caution">
    <text evidence="4">The sequence shown here is derived from an EMBL/GenBank/DDBJ whole genome shotgun (WGS) entry which is preliminary data.</text>
</comment>
<evidence type="ECO:0000259" key="3">
    <source>
        <dbReference type="Pfam" id="PF20151"/>
    </source>
</evidence>
<proteinExistence type="predicted"/>
<evidence type="ECO:0000256" key="2">
    <source>
        <dbReference type="SAM" id="SignalP"/>
    </source>
</evidence>